<keyword evidence="4 6" id="KW-1133">Transmembrane helix</keyword>
<dbReference type="PANTHER" id="PTHR23320">
    <property type="entry name" value="MEMBRANE-SPANNING 4-DOMAINS SUBFAMILY A MS4A -RELATED"/>
    <property type="match status" value="1"/>
</dbReference>
<accession>A0A9R0AUW6</accession>
<evidence type="ECO:0000256" key="5">
    <source>
        <dbReference type="ARBA" id="ARBA00023136"/>
    </source>
</evidence>
<keyword evidence="5 6" id="KW-0472">Membrane</keyword>
<dbReference type="OrthoDB" id="10071849at2759"/>
<dbReference type="Proteomes" id="UP001155660">
    <property type="component" value="Chromosome A5"/>
</dbReference>
<feature type="transmembrane region" description="Helical" evidence="6">
    <location>
        <begin position="117"/>
        <end position="138"/>
    </location>
</feature>
<evidence type="ECO:0000313" key="7">
    <source>
        <dbReference type="RefSeq" id="XP_042612262.1"/>
    </source>
</evidence>
<dbReference type="GeneID" id="122145047"/>
<dbReference type="KEGG" id="ccar:122145047"/>
<evidence type="ECO:0000256" key="2">
    <source>
        <dbReference type="ARBA" id="ARBA00009565"/>
    </source>
</evidence>
<dbReference type="GO" id="GO:0016020">
    <property type="term" value="C:membrane"/>
    <property type="evidence" value="ECO:0007669"/>
    <property type="project" value="UniProtKB-SubCell"/>
</dbReference>
<keyword evidence="3 6" id="KW-0812">Transmembrane</keyword>
<feature type="transmembrane region" description="Helical" evidence="6">
    <location>
        <begin position="172"/>
        <end position="197"/>
    </location>
</feature>
<dbReference type="InterPro" id="IPR030417">
    <property type="entry name" value="MS4A"/>
</dbReference>
<evidence type="ECO:0000256" key="3">
    <source>
        <dbReference type="ARBA" id="ARBA00022692"/>
    </source>
</evidence>
<comment type="subcellular location">
    <subcellularLocation>
        <location evidence="1">Membrane</location>
        <topology evidence="1">Multi-pass membrane protein</topology>
    </subcellularLocation>
</comment>
<evidence type="ECO:0000256" key="4">
    <source>
        <dbReference type="ARBA" id="ARBA00022989"/>
    </source>
</evidence>
<proteinExistence type="inferred from homology"/>
<name>A0A9R0AUW6_CYPCA</name>
<dbReference type="RefSeq" id="XP_042612262.1">
    <property type="nucleotide sequence ID" value="XM_042756328.1"/>
</dbReference>
<dbReference type="Pfam" id="PF04103">
    <property type="entry name" value="CD20"/>
    <property type="match status" value="1"/>
</dbReference>
<comment type="similarity">
    <text evidence="2">Belongs to the MS4A family.</text>
</comment>
<reference evidence="7" key="1">
    <citation type="submission" date="2025-08" db="UniProtKB">
        <authorList>
            <consortium name="RefSeq"/>
        </authorList>
    </citation>
    <scope>IDENTIFICATION</scope>
    <source>
        <tissue evidence="7">Muscle</tissue>
    </source>
</reference>
<evidence type="ECO:0000256" key="6">
    <source>
        <dbReference type="SAM" id="Phobius"/>
    </source>
</evidence>
<organism evidence="7">
    <name type="scientific">Cyprinus carpio</name>
    <name type="common">Common carp</name>
    <dbReference type="NCBI Taxonomy" id="7962"/>
    <lineage>
        <taxon>Eukaryota</taxon>
        <taxon>Metazoa</taxon>
        <taxon>Chordata</taxon>
        <taxon>Craniata</taxon>
        <taxon>Vertebrata</taxon>
        <taxon>Euteleostomi</taxon>
        <taxon>Actinopterygii</taxon>
        <taxon>Neopterygii</taxon>
        <taxon>Teleostei</taxon>
        <taxon>Ostariophysi</taxon>
        <taxon>Cypriniformes</taxon>
        <taxon>Cyprinidae</taxon>
        <taxon>Cyprininae</taxon>
        <taxon>Cyprinus</taxon>
    </lineage>
</organism>
<gene>
    <name evidence="7" type="primary">LOC122145047</name>
</gene>
<sequence>MESSKVISTDKATVIIQVNSQVAKDTLICDGQQARVAYHNTALKGFLKAQPKALGAVQIMTGVTVFLFGIIRTTDVYNFPAVALFSGITYWGSLVNISAGSLTVAAQNKLHSCVVKASLVMNVLSSITAGLAILLIGMELGLGSETSKYRSCFYGYVRTEDQMCSFFERYDLGILGILLVFSILQFIISIFISAFACKATSNTDTAILNVALIGDTESQYGDPTI</sequence>
<dbReference type="InterPro" id="IPR007237">
    <property type="entry name" value="CD20-like"/>
</dbReference>
<evidence type="ECO:0000256" key="1">
    <source>
        <dbReference type="ARBA" id="ARBA00004141"/>
    </source>
</evidence>
<feature type="transmembrane region" description="Helical" evidence="6">
    <location>
        <begin position="83"/>
        <end position="105"/>
    </location>
</feature>
<dbReference type="AlphaFoldDB" id="A0A9R0AUW6"/>
<dbReference type="PANTHER" id="PTHR23320:SF128">
    <property type="entry name" value="MEMBRANE-SPANNING 4-DOMAINS SUBFAMILY A MEMBER 4A"/>
    <property type="match status" value="1"/>
</dbReference>
<feature type="transmembrane region" description="Helical" evidence="6">
    <location>
        <begin position="53"/>
        <end position="71"/>
    </location>
</feature>
<protein>
    <submittedName>
        <fullName evidence="7">Membrane-spanning 4-domains subfamily A member 4A-like</fullName>
    </submittedName>
</protein>